<keyword evidence="1" id="KW-1133">Transmembrane helix</keyword>
<keyword evidence="1" id="KW-0812">Transmembrane</keyword>
<reference evidence="2" key="1">
    <citation type="journal article" date="2020" name="mSystems">
        <title>Genome- and Community-Level Interaction Insights into Carbon Utilization and Element Cycling Functions of Hydrothermarchaeota in Hydrothermal Sediment.</title>
        <authorList>
            <person name="Zhou Z."/>
            <person name="Liu Y."/>
            <person name="Xu W."/>
            <person name="Pan J."/>
            <person name="Luo Z.H."/>
            <person name="Li M."/>
        </authorList>
    </citation>
    <scope>NUCLEOTIDE SEQUENCE [LARGE SCALE GENOMIC DNA]</scope>
    <source>
        <strain evidence="2">SpSt-1235</strain>
    </source>
</reference>
<organism evidence="2">
    <name type="scientific">Salinimicrobium catena</name>
    <dbReference type="NCBI Taxonomy" id="390640"/>
    <lineage>
        <taxon>Bacteria</taxon>
        <taxon>Pseudomonadati</taxon>
        <taxon>Bacteroidota</taxon>
        <taxon>Flavobacteriia</taxon>
        <taxon>Flavobacteriales</taxon>
        <taxon>Flavobacteriaceae</taxon>
        <taxon>Salinimicrobium</taxon>
    </lineage>
</organism>
<name>A0A7C2R615_9FLAO</name>
<keyword evidence="1" id="KW-0472">Membrane</keyword>
<sequence>MAEIKIEKKKPIWPWIILVLVILAILYFLVFANDDDREELDEMDETEQIDEETVWEDEDTTAWGNEADTTSWGTENDTLGSAGVSGYLAYISDSSKMGVDHEYTNNALIQLMNAVQAKAQEMNYNIEADMQSVRQDAKAILDDPTGVNHANKIKQAGTKLANILGKMQKEKYPDLSKDVEEVKTAANNIDGSVQTLQQKDQINKFFNEAADVLRKMS</sequence>
<accession>A0A7C2R615</accession>
<feature type="transmembrane region" description="Helical" evidence="1">
    <location>
        <begin position="12"/>
        <end position="32"/>
    </location>
</feature>
<protein>
    <submittedName>
        <fullName evidence="2">Uncharacterized protein</fullName>
    </submittedName>
</protein>
<evidence type="ECO:0000313" key="2">
    <source>
        <dbReference type="EMBL" id="HER39827.1"/>
    </source>
</evidence>
<proteinExistence type="predicted"/>
<dbReference type="Proteomes" id="UP000885753">
    <property type="component" value="Unassembled WGS sequence"/>
</dbReference>
<dbReference type="AlphaFoldDB" id="A0A7C2R615"/>
<evidence type="ECO:0000256" key="1">
    <source>
        <dbReference type="SAM" id="Phobius"/>
    </source>
</evidence>
<gene>
    <name evidence="2" type="ORF">ENO10_01230</name>
</gene>
<comment type="caution">
    <text evidence="2">The sequence shown here is derived from an EMBL/GenBank/DDBJ whole genome shotgun (WGS) entry which is preliminary data.</text>
</comment>
<dbReference type="EMBL" id="DSEE01000092">
    <property type="protein sequence ID" value="HER39827.1"/>
    <property type="molecule type" value="Genomic_DNA"/>
</dbReference>